<protein>
    <submittedName>
        <fullName evidence="3">Porin family protein</fullName>
    </submittedName>
</protein>
<reference evidence="3" key="1">
    <citation type="submission" date="2024-07" db="EMBL/GenBank/DDBJ databases">
        <authorList>
            <person name="Biller S.J."/>
        </authorList>
    </citation>
    <scope>NUCLEOTIDE SEQUENCE</scope>
    <source>
        <strain evidence="3">WC2416</strain>
    </source>
</reference>
<sequence>MKKIIFTIAVLFIITSNNAQDKKEMSFGIKAGLNIATVTHVDNSKALVGFEGGVFGEFMIGDKFAIQPEVLYSGQGVKSEGMELKLDYINIPILAKYYVADSFSIELGPQVSFLISAKSEGVDVKEFFKTTDISVDFGANYDITKNFIFGVRYDLGLLRLQENIGPGEKESKNSVFQIAVGYKF</sequence>
<organism evidence="3">
    <name type="scientific">Flavobacterium sp. WC2416</name>
    <dbReference type="NCBI Taxonomy" id="3234141"/>
    <lineage>
        <taxon>Bacteria</taxon>
        <taxon>Pseudomonadati</taxon>
        <taxon>Bacteroidota</taxon>
        <taxon>Flavobacteriia</taxon>
        <taxon>Flavobacteriales</taxon>
        <taxon>Flavobacteriaceae</taxon>
        <taxon>Flavobacterium</taxon>
    </lineage>
</organism>
<gene>
    <name evidence="3" type="ORF">AB3G39_14700</name>
</gene>
<feature type="domain" description="Outer membrane protein beta-barrel" evidence="2">
    <location>
        <begin position="19"/>
        <end position="157"/>
    </location>
</feature>
<proteinExistence type="predicted"/>
<evidence type="ECO:0000256" key="1">
    <source>
        <dbReference type="SAM" id="SignalP"/>
    </source>
</evidence>
<evidence type="ECO:0000259" key="2">
    <source>
        <dbReference type="Pfam" id="PF13568"/>
    </source>
</evidence>
<dbReference type="InterPro" id="IPR011250">
    <property type="entry name" value="OMP/PagP_B-barrel"/>
</dbReference>
<feature type="signal peptide" evidence="1">
    <location>
        <begin position="1"/>
        <end position="19"/>
    </location>
</feature>
<keyword evidence="1" id="KW-0732">Signal</keyword>
<dbReference type="AlphaFoldDB" id="A0AB39WCM4"/>
<dbReference type="SUPFAM" id="SSF56925">
    <property type="entry name" value="OMPA-like"/>
    <property type="match status" value="1"/>
</dbReference>
<evidence type="ECO:0000313" key="3">
    <source>
        <dbReference type="EMBL" id="XDU98398.1"/>
    </source>
</evidence>
<feature type="chain" id="PRO_5044288011" evidence="1">
    <location>
        <begin position="20"/>
        <end position="184"/>
    </location>
</feature>
<dbReference type="EMBL" id="CP165626">
    <property type="protein sequence ID" value="XDU98398.1"/>
    <property type="molecule type" value="Genomic_DNA"/>
</dbReference>
<dbReference type="RefSeq" id="WP_367757625.1">
    <property type="nucleotide sequence ID" value="NZ_CP165626.1"/>
</dbReference>
<dbReference type="Pfam" id="PF13568">
    <property type="entry name" value="OMP_b-brl_2"/>
    <property type="match status" value="1"/>
</dbReference>
<dbReference type="InterPro" id="IPR025665">
    <property type="entry name" value="Beta-barrel_OMP_2"/>
</dbReference>
<accession>A0AB39WCM4</accession>
<name>A0AB39WCM4_9FLAO</name>